<feature type="transmembrane region" description="Helical" evidence="8">
    <location>
        <begin position="198"/>
        <end position="220"/>
    </location>
</feature>
<feature type="transmembrane region" description="Helical" evidence="8">
    <location>
        <begin position="30"/>
        <end position="48"/>
    </location>
</feature>
<evidence type="ECO:0000256" key="8">
    <source>
        <dbReference type="SAM" id="Phobius"/>
    </source>
</evidence>
<dbReference type="EMBL" id="JAJPWV010000005">
    <property type="protein sequence ID" value="MCD8741999.1"/>
    <property type="molecule type" value="Genomic_DNA"/>
</dbReference>
<sequence length="363" mass="39712">MAKLQRSVLILFLLFLLISGLYFAKEFLVPITISGLFAMLFIGFSNYLENKGMSRGFSAFLSVLTLVLSVSLILYLLSIQLSEFSTNVDTMKQRLAEILLNIKRWVNQTVGLSMKQQDDMLKQQTESGAAGNPGTMAAAVASSLMSVAVNIVLGLVYMFLLLYYRSHIKKFILKIVPDEQLKRTDEVVHESARVAQKYLSGLSLMIVMLWVLYGIGFSIVGVENAIFFAVLCGILEIVPFVGNVTGTTLTVLAVIVQGGDGGMIAGVLGTYFIIQFTQTYIIEPLVVGEQVSVNPLFTIMAIVLGELIWGVPGMILAIPGIGIVKIICDNVPELKPYGFLIGSQSKKSNTGIIDKIKSIFKKD</sequence>
<evidence type="ECO:0000256" key="3">
    <source>
        <dbReference type="ARBA" id="ARBA00022448"/>
    </source>
</evidence>
<comment type="subcellular location">
    <subcellularLocation>
        <location evidence="1">Cell membrane</location>
        <topology evidence="1">Multi-pass membrane protein</topology>
    </subcellularLocation>
</comment>
<dbReference type="Pfam" id="PF01594">
    <property type="entry name" value="AI-2E_transport"/>
    <property type="match status" value="1"/>
</dbReference>
<comment type="caution">
    <text evidence="9">The sequence shown here is derived from an EMBL/GenBank/DDBJ whole genome shotgun (WGS) entry which is preliminary data.</text>
</comment>
<proteinExistence type="inferred from homology"/>
<keyword evidence="7 8" id="KW-0472">Membrane</keyword>
<keyword evidence="6 8" id="KW-1133">Transmembrane helix</keyword>
<evidence type="ECO:0000256" key="2">
    <source>
        <dbReference type="ARBA" id="ARBA00009773"/>
    </source>
</evidence>
<protein>
    <submittedName>
        <fullName evidence="9">AI-2E family transporter</fullName>
    </submittedName>
</protein>
<keyword evidence="3" id="KW-0813">Transport</keyword>
<accession>A0ABS8U7V5</accession>
<dbReference type="RefSeq" id="WP_232178501.1">
    <property type="nucleotide sequence ID" value="NZ_JAJPWV010000005.1"/>
</dbReference>
<name>A0ABS8U7V5_9SPHI</name>
<gene>
    <name evidence="9" type="ORF">LT679_15400</name>
</gene>
<evidence type="ECO:0000256" key="1">
    <source>
        <dbReference type="ARBA" id="ARBA00004651"/>
    </source>
</evidence>
<evidence type="ECO:0000313" key="9">
    <source>
        <dbReference type="EMBL" id="MCD8741999.1"/>
    </source>
</evidence>
<evidence type="ECO:0000256" key="5">
    <source>
        <dbReference type="ARBA" id="ARBA00022692"/>
    </source>
</evidence>
<evidence type="ECO:0000256" key="4">
    <source>
        <dbReference type="ARBA" id="ARBA00022475"/>
    </source>
</evidence>
<feature type="transmembrane region" description="Helical" evidence="8">
    <location>
        <begin position="136"/>
        <end position="164"/>
    </location>
</feature>
<dbReference type="PANTHER" id="PTHR21716:SF53">
    <property type="entry name" value="PERMEASE PERM-RELATED"/>
    <property type="match status" value="1"/>
</dbReference>
<organism evidence="9 10">
    <name type="scientific">Mucilaginibacter roseus</name>
    <dbReference type="NCBI Taxonomy" id="1528868"/>
    <lineage>
        <taxon>Bacteria</taxon>
        <taxon>Pseudomonadati</taxon>
        <taxon>Bacteroidota</taxon>
        <taxon>Sphingobacteriia</taxon>
        <taxon>Sphingobacteriales</taxon>
        <taxon>Sphingobacteriaceae</taxon>
        <taxon>Mucilaginibacter</taxon>
    </lineage>
</organism>
<feature type="transmembrane region" description="Helical" evidence="8">
    <location>
        <begin position="263"/>
        <end position="282"/>
    </location>
</feature>
<evidence type="ECO:0000256" key="6">
    <source>
        <dbReference type="ARBA" id="ARBA00022989"/>
    </source>
</evidence>
<evidence type="ECO:0000256" key="7">
    <source>
        <dbReference type="ARBA" id="ARBA00023136"/>
    </source>
</evidence>
<evidence type="ECO:0000313" key="10">
    <source>
        <dbReference type="Proteomes" id="UP001199919"/>
    </source>
</evidence>
<comment type="similarity">
    <text evidence="2">Belongs to the autoinducer-2 exporter (AI-2E) (TC 2.A.86) family.</text>
</comment>
<keyword evidence="5 8" id="KW-0812">Transmembrane</keyword>
<reference evidence="9 10" key="1">
    <citation type="submission" date="2021-12" db="EMBL/GenBank/DDBJ databases">
        <title>Mucilaginibacter roseus genome.</title>
        <authorList>
            <person name="Ferreira J.R."/>
            <person name="Newman J.D."/>
        </authorList>
    </citation>
    <scope>NUCLEOTIDE SEQUENCE [LARGE SCALE GENOMIC DNA]</scope>
    <source>
        <strain evidence="9 10">LMG 28454</strain>
    </source>
</reference>
<feature type="transmembrane region" description="Helical" evidence="8">
    <location>
        <begin position="226"/>
        <end position="256"/>
    </location>
</feature>
<feature type="transmembrane region" description="Helical" evidence="8">
    <location>
        <begin position="7"/>
        <end position="24"/>
    </location>
</feature>
<feature type="transmembrane region" description="Helical" evidence="8">
    <location>
        <begin position="60"/>
        <end position="81"/>
    </location>
</feature>
<keyword evidence="10" id="KW-1185">Reference proteome</keyword>
<dbReference type="InterPro" id="IPR002549">
    <property type="entry name" value="AI-2E-like"/>
</dbReference>
<dbReference type="Proteomes" id="UP001199919">
    <property type="component" value="Unassembled WGS sequence"/>
</dbReference>
<feature type="transmembrane region" description="Helical" evidence="8">
    <location>
        <begin position="294"/>
        <end position="318"/>
    </location>
</feature>
<keyword evidence="4" id="KW-1003">Cell membrane</keyword>
<dbReference type="PANTHER" id="PTHR21716">
    <property type="entry name" value="TRANSMEMBRANE PROTEIN"/>
    <property type="match status" value="1"/>
</dbReference>